<evidence type="ECO:0000313" key="2">
    <source>
        <dbReference type="Proteomes" id="UP001164929"/>
    </source>
</evidence>
<name>A0AAD6QI41_9ROSI</name>
<proteinExistence type="predicted"/>
<keyword evidence="2" id="KW-1185">Reference proteome</keyword>
<accession>A0AAD6QI41</accession>
<sequence>MNIPTIQFVVTGSKENFVVVHAFKNSGILFKILRKIFFPLNTEFFNAWNNHLELIMFFRSLREIEGKYLDDLLAVLVTMEKILLVAPLIQDPIIEDDRFLERVWRYNCSFFYFKNFFI</sequence>
<dbReference type="EMBL" id="JAQIZT010000007">
    <property type="protein sequence ID" value="KAJ6990806.1"/>
    <property type="molecule type" value="Genomic_DNA"/>
</dbReference>
<dbReference type="Proteomes" id="UP001164929">
    <property type="component" value="Chromosome 7"/>
</dbReference>
<comment type="caution">
    <text evidence="1">The sequence shown here is derived from an EMBL/GenBank/DDBJ whole genome shotgun (WGS) entry which is preliminary data.</text>
</comment>
<evidence type="ECO:0000313" key="1">
    <source>
        <dbReference type="EMBL" id="KAJ6990806.1"/>
    </source>
</evidence>
<reference evidence="1" key="1">
    <citation type="journal article" date="2023" name="Mol. Ecol. Resour.">
        <title>Chromosome-level genome assembly of a triploid poplar Populus alba 'Berolinensis'.</title>
        <authorList>
            <person name="Chen S."/>
            <person name="Yu Y."/>
            <person name="Wang X."/>
            <person name="Wang S."/>
            <person name="Zhang T."/>
            <person name="Zhou Y."/>
            <person name="He R."/>
            <person name="Meng N."/>
            <person name="Wang Y."/>
            <person name="Liu W."/>
            <person name="Liu Z."/>
            <person name="Liu J."/>
            <person name="Guo Q."/>
            <person name="Huang H."/>
            <person name="Sederoff R.R."/>
            <person name="Wang G."/>
            <person name="Qu G."/>
            <person name="Chen S."/>
        </authorList>
    </citation>
    <scope>NUCLEOTIDE SEQUENCE</scope>
    <source>
        <strain evidence="1">SC-2020</strain>
    </source>
</reference>
<gene>
    <name evidence="1" type="ORF">NC653_019153</name>
</gene>
<protein>
    <submittedName>
        <fullName evidence="1">Uncharacterized protein</fullName>
    </submittedName>
</protein>
<organism evidence="1 2">
    <name type="scientific">Populus alba x Populus x berolinensis</name>
    <dbReference type="NCBI Taxonomy" id="444605"/>
    <lineage>
        <taxon>Eukaryota</taxon>
        <taxon>Viridiplantae</taxon>
        <taxon>Streptophyta</taxon>
        <taxon>Embryophyta</taxon>
        <taxon>Tracheophyta</taxon>
        <taxon>Spermatophyta</taxon>
        <taxon>Magnoliopsida</taxon>
        <taxon>eudicotyledons</taxon>
        <taxon>Gunneridae</taxon>
        <taxon>Pentapetalae</taxon>
        <taxon>rosids</taxon>
        <taxon>fabids</taxon>
        <taxon>Malpighiales</taxon>
        <taxon>Salicaceae</taxon>
        <taxon>Saliceae</taxon>
        <taxon>Populus</taxon>
    </lineage>
</organism>
<dbReference type="AlphaFoldDB" id="A0AAD6QI41"/>